<evidence type="ECO:0000259" key="4">
    <source>
        <dbReference type="SMART" id="SM00560"/>
    </source>
</evidence>
<evidence type="ECO:0000313" key="6">
    <source>
        <dbReference type="EMBL" id="MEK8127320.1"/>
    </source>
</evidence>
<dbReference type="Gene3D" id="1.50.10.100">
    <property type="entry name" value="Chondroitin AC/alginate lyase"/>
    <property type="match status" value="1"/>
</dbReference>
<dbReference type="SUPFAM" id="SSF49899">
    <property type="entry name" value="Concanavalin A-like lectins/glucanases"/>
    <property type="match status" value="1"/>
</dbReference>
<keyword evidence="7" id="KW-1185">Reference proteome</keyword>
<proteinExistence type="predicted"/>
<dbReference type="Proteomes" id="UP001469365">
    <property type="component" value="Unassembled WGS sequence"/>
</dbReference>
<dbReference type="InterPro" id="IPR008964">
    <property type="entry name" value="Invasin/intimin_cell_adhesion"/>
</dbReference>
<protein>
    <submittedName>
        <fullName evidence="6">Ig-like domain-containing protein</fullName>
    </submittedName>
</protein>
<feature type="chain" id="PRO_5047181860" evidence="3">
    <location>
        <begin position="27"/>
        <end position="1589"/>
    </location>
</feature>
<dbReference type="InterPro" id="IPR006558">
    <property type="entry name" value="LamG-like"/>
</dbReference>
<dbReference type="EMBL" id="JBBPCC010000002">
    <property type="protein sequence ID" value="MEK8127320.1"/>
    <property type="molecule type" value="Genomic_DNA"/>
</dbReference>
<dbReference type="RefSeq" id="WP_341414373.1">
    <property type="nucleotide sequence ID" value="NZ_JBBPCC010000002.1"/>
</dbReference>
<dbReference type="Gene3D" id="2.60.120.200">
    <property type="match status" value="1"/>
</dbReference>
<comment type="caution">
    <text evidence="6">The sequence shown here is derived from an EMBL/GenBank/DDBJ whole genome shotgun (WGS) entry which is preliminary data.</text>
</comment>
<dbReference type="SMART" id="SM00635">
    <property type="entry name" value="BID_2"/>
    <property type="match status" value="3"/>
</dbReference>
<dbReference type="InterPro" id="IPR003343">
    <property type="entry name" value="Big_2"/>
</dbReference>
<keyword evidence="1 3" id="KW-0732">Signal</keyword>
<name>A0ABU9DGX5_9BACL</name>
<evidence type="ECO:0000256" key="2">
    <source>
        <dbReference type="ARBA" id="ARBA00023157"/>
    </source>
</evidence>
<dbReference type="Pfam" id="PF02368">
    <property type="entry name" value="Big_2"/>
    <property type="match status" value="3"/>
</dbReference>
<accession>A0ABU9DGX5</accession>
<dbReference type="InterPro" id="IPR008929">
    <property type="entry name" value="Chondroitin_lyas"/>
</dbReference>
<evidence type="ECO:0000259" key="5">
    <source>
        <dbReference type="SMART" id="SM00635"/>
    </source>
</evidence>
<gene>
    <name evidence="6" type="ORF">WMW72_05270</name>
</gene>
<feature type="domain" description="BIG2" evidence="5">
    <location>
        <begin position="323"/>
        <end position="400"/>
    </location>
</feature>
<evidence type="ECO:0000313" key="7">
    <source>
        <dbReference type="Proteomes" id="UP001469365"/>
    </source>
</evidence>
<dbReference type="SUPFAM" id="SSF49373">
    <property type="entry name" value="Invasin/intimin cell-adhesion fragments"/>
    <property type="match status" value="3"/>
</dbReference>
<feature type="domain" description="LamG-like jellyroll fold" evidence="4">
    <location>
        <begin position="172"/>
        <end position="310"/>
    </location>
</feature>
<feature type="signal peptide" evidence="3">
    <location>
        <begin position="1"/>
        <end position="26"/>
    </location>
</feature>
<reference evidence="6 7" key="1">
    <citation type="submission" date="2024-04" db="EMBL/GenBank/DDBJ databases">
        <title>draft genome sequnece of Paenibacillus filicis.</title>
        <authorList>
            <person name="Kim D.-U."/>
        </authorList>
    </citation>
    <scope>NUCLEOTIDE SEQUENCE [LARGE SCALE GENOMIC DNA]</scope>
    <source>
        <strain evidence="6 7">KACC14197</strain>
    </source>
</reference>
<dbReference type="Pfam" id="PF13385">
    <property type="entry name" value="Laminin_G_3"/>
    <property type="match status" value="1"/>
</dbReference>
<dbReference type="Gene3D" id="2.60.40.1080">
    <property type="match status" value="3"/>
</dbReference>
<dbReference type="SMART" id="SM00560">
    <property type="entry name" value="LamGL"/>
    <property type="match status" value="1"/>
</dbReference>
<feature type="domain" description="BIG2" evidence="5">
    <location>
        <begin position="491"/>
        <end position="569"/>
    </location>
</feature>
<sequence>MSRLKKRFLSTALAFTMLLGELWGLAPPGLQDIQHVAAQSLAADSREPIMGIPTGTNIEGGPSADLSDGAVFSDVAEAVYEPSPVTVVPAVYGGTRSVGAAVYTPQLPGLIAYWDFEEMTDGTVPDLSGNHHTATVYNATQTNLGRSSKGMYFNGTNAFLSGGPALDYDLRSGFTMAMWVQPEVQSTGIHKFISWDDGFRAGGNGMEMGMAVSGSRFTFLLKNDVTREVVNTYSPITTMFGRWKHVAMTWDQASKSMKIYQDGQFVGQATFAGPLLYPNRDLWIGKNNENYFHKGIMDEVKIYNRALSASEIMEVYQDLPNIPVTGITLNQSSLELPVGATNSLSYMVQPYHAKEQSVTWLNSNPAVATVDEYGNVKAISEGTTVLSVRTVDGGYTAQCTVRVVIQHATGVSLNKTNTTIEAGKTERLYTTVRPSNASDQSVLWSSSQPSVATVDEVGIVRGLVPGQTTITATTVDGGFTASALVTVTKTAITGLTLNKTALTLAAGGTEKLTATVAPANATFRDQLSWSSSDETVATVDAVGIIIARSPGQAVITVKADDGGRTATSTVTVSAFGKGIWNRVFVLRDYLNIYDFPEELIQYPLTFPAGTVRKNGLKLTTFSGQETAYELFDIQEDHSGYLSSATIRFRSNLPKGAIKSFLLDYDPNYDYMAVFPPGFTIQQQSDDSVILSANQQQIRVPGGVATYPDGLPLSDTPAPILAISRDGQSWAGAGSFYGPALLKTTSVSGEVVEQGLLSLSYEITYTFTGNRTYKVMLTMRHDDKHVTVDEILSGFEPGDETYFKFSMQNGIDPNGRLVMSNGGYISNYSGPFDDKLGPGGKLPYELGLYAVNNYGVMRSTVFWKDSGKNALIFSLYRNRDWKSSQRFFYQSPGPQNLNFYNSGGDKYMQTRLEGTERHWAISLIPRSEVTVTSRIGTTAGRTWLANSSMQDYDNRWGSGPEVRLWQKLSDFSLDRVKDLVLDWNENPNLALRLPGSDRNMSGNETVTSSSWLAFQINYKYNPLVERYLDASLPQRNDRVMLEEYANSRWSWTPAQRQQARALNAFNAYNSAEDTNFPHTSMIAGHANFSIDGKQALGITVGMFPEHPAAPMWKNEFMTYYNEWLSVFVRRPRAELNAKGGRWYENPATYSLASLRPSLMAFWGLKQYDGTDLFDHSKFRDWMRWNLNILVPAEGGVRMIPPQGAHAGNSELPGGEFSNVLEATVAALKSSSNPVNVTLGKNLEWSISKGTRGAKPNLESILYNDYGAVMRYDFGGPREAYLNIQQLYGRAYRWSTVSNGNLIYSAKGKRQSWNAAETNGDSINLQLLSDFVPAGSSMSLGDRPVEQVLYDFDFAQYYRADGKSAPYIGRGVMMVRDDYLSIYDDVEGYADGTFYWNNAGYNHLGELPYIYPVKEGPGAQMHIVAPKGVSSGSVTGSTYGQGPLTVSGSVYGAMINGNEYVFMSGKNASQIDVTGENFLFIGNVGYASWQAMALFEGKKIGLGGFILERLSGDFGFSAQKVSRTEMKGRIAGKSGGSLRISLPADFYLNGMTVTIDGVSVPFTTSGRNVYFDASITQADGYKSYVITSQAN</sequence>
<evidence type="ECO:0000256" key="3">
    <source>
        <dbReference type="SAM" id="SignalP"/>
    </source>
</evidence>
<feature type="domain" description="BIG2" evidence="5">
    <location>
        <begin position="407"/>
        <end position="484"/>
    </location>
</feature>
<dbReference type="InterPro" id="IPR013320">
    <property type="entry name" value="ConA-like_dom_sf"/>
</dbReference>
<evidence type="ECO:0000256" key="1">
    <source>
        <dbReference type="ARBA" id="ARBA00022729"/>
    </source>
</evidence>
<organism evidence="6 7">
    <name type="scientific">Paenibacillus filicis</name>
    <dbReference type="NCBI Taxonomy" id="669464"/>
    <lineage>
        <taxon>Bacteria</taxon>
        <taxon>Bacillati</taxon>
        <taxon>Bacillota</taxon>
        <taxon>Bacilli</taxon>
        <taxon>Bacillales</taxon>
        <taxon>Paenibacillaceae</taxon>
        <taxon>Paenibacillus</taxon>
    </lineage>
</organism>
<keyword evidence="2" id="KW-1015">Disulfide bond</keyword>